<dbReference type="SUPFAM" id="SSF52129">
    <property type="entry name" value="Caspase-like"/>
    <property type="match status" value="1"/>
</dbReference>
<evidence type="ECO:0008006" key="3">
    <source>
        <dbReference type="Google" id="ProtNLM"/>
    </source>
</evidence>
<dbReference type="InterPro" id="IPR023296">
    <property type="entry name" value="Glyco_hydro_beta-prop_sf"/>
</dbReference>
<sequence length="526" mass="59775">MATNTRAGNTEKPRRKLALVIGIGEYENSLNLKRNEMKHTLIDFEDSIQSGDMILFYFSGNGAQWELVDEGKMGLLAIIVLYTLTLSVTTLPIGNKSESAIVIDKFEIAPVWAGDPVPFALLTQAPYQYIAYYDAERQMTVVQRNLNERTWTTTKLGIITDWDAHKYISMAIDDDGYLHLVGNVHASPLIYLRTAQSRNASTFVKLNRMVGMNETSSTYPIFFRGPENEFIFTYRDGRSGDGNQIYNIYDLKTKTWRRLLDKPLTDGEGKRNAYFNGPILGPDGYFHLAWVWRESGDCSTNHDLSYARSKDLVSWETSTGKPLKLPITLETCEIVDPVPQHGGIINNNDRIGFDQQGRVTISYHKNDANNYTQPWTARSENGVWKKYQVTNWPYHWDFHGGGTIVFEINIYPVTKENDGNLIQQFNHIKFGNGTWSIDPETLRATGTVQRETIPPSLLKVEGTYPGLGVRFVEDSGQYNVTDTRFVIRWESLNANGDQPRPPPYPSPSMLRVYAIKVLWNNTFTSS</sequence>
<evidence type="ECO:0000313" key="1">
    <source>
        <dbReference type="EMBL" id="CAF0953134.1"/>
    </source>
</evidence>
<accession>A0A814DAM7</accession>
<reference evidence="1" key="1">
    <citation type="submission" date="2021-02" db="EMBL/GenBank/DDBJ databases">
        <authorList>
            <person name="Nowell W R."/>
        </authorList>
    </citation>
    <scope>NUCLEOTIDE SEQUENCE</scope>
</reference>
<gene>
    <name evidence="1" type="ORF">SEV965_LOCUS8361</name>
</gene>
<evidence type="ECO:0000313" key="2">
    <source>
        <dbReference type="Proteomes" id="UP000663889"/>
    </source>
</evidence>
<comment type="caution">
    <text evidence="1">The sequence shown here is derived from an EMBL/GenBank/DDBJ whole genome shotgun (WGS) entry which is preliminary data.</text>
</comment>
<dbReference type="InterPro" id="IPR029030">
    <property type="entry name" value="Caspase-like_dom_sf"/>
</dbReference>
<dbReference type="Gene3D" id="2.115.10.20">
    <property type="entry name" value="Glycosyl hydrolase domain, family 43"/>
    <property type="match status" value="1"/>
</dbReference>
<dbReference type="Proteomes" id="UP000663889">
    <property type="component" value="Unassembled WGS sequence"/>
</dbReference>
<proteinExistence type="predicted"/>
<dbReference type="EMBL" id="CAJNOU010000306">
    <property type="protein sequence ID" value="CAF0953134.1"/>
    <property type="molecule type" value="Genomic_DNA"/>
</dbReference>
<dbReference type="Pfam" id="PF15892">
    <property type="entry name" value="BNR_4"/>
    <property type="match status" value="1"/>
</dbReference>
<organism evidence="1 2">
    <name type="scientific">Rotaria sordida</name>
    <dbReference type="NCBI Taxonomy" id="392033"/>
    <lineage>
        <taxon>Eukaryota</taxon>
        <taxon>Metazoa</taxon>
        <taxon>Spiralia</taxon>
        <taxon>Gnathifera</taxon>
        <taxon>Rotifera</taxon>
        <taxon>Eurotatoria</taxon>
        <taxon>Bdelloidea</taxon>
        <taxon>Philodinida</taxon>
        <taxon>Philodinidae</taxon>
        <taxon>Rotaria</taxon>
    </lineage>
</organism>
<name>A0A814DAM7_9BILA</name>
<protein>
    <recommendedName>
        <fullName evidence="3">BNR repeat-containing family member</fullName>
    </recommendedName>
</protein>
<dbReference type="AlphaFoldDB" id="A0A814DAM7"/>